<evidence type="ECO:0000256" key="9">
    <source>
        <dbReference type="SAM" id="Phobius"/>
    </source>
</evidence>
<keyword evidence="3" id="KW-0813">Transport</keyword>
<feature type="transmembrane region" description="Helical" evidence="9">
    <location>
        <begin position="560"/>
        <end position="585"/>
    </location>
</feature>
<evidence type="ECO:0000256" key="5">
    <source>
        <dbReference type="ARBA" id="ARBA00022847"/>
    </source>
</evidence>
<feature type="transmembrane region" description="Helical" evidence="9">
    <location>
        <begin position="478"/>
        <end position="503"/>
    </location>
</feature>
<dbReference type="InterPro" id="IPR036875">
    <property type="entry name" value="Znf_CCHC_sf"/>
</dbReference>
<feature type="transmembrane region" description="Helical" evidence="9">
    <location>
        <begin position="20"/>
        <end position="47"/>
    </location>
</feature>
<dbReference type="Pfam" id="PF00098">
    <property type="entry name" value="zf-CCHC"/>
    <property type="match status" value="1"/>
</dbReference>
<keyword evidence="12" id="KW-1185">Reference proteome</keyword>
<dbReference type="InterPro" id="IPR000175">
    <property type="entry name" value="Na/ntran_symport"/>
</dbReference>
<keyword evidence="6 9" id="KW-1133">Transmembrane helix</keyword>
<evidence type="ECO:0000256" key="7">
    <source>
        <dbReference type="ARBA" id="ARBA00023136"/>
    </source>
</evidence>
<dbReference type="Proteomes" id="UP001235939">
    <property type="component" value="Chromosome 11"/>
</dbReference>
<keyword evidence="5" id="KW-0769">Symport</keyword>
<evidence type="ECO:0000256" key="8">
    <source>
        <dbReference type="PROSITE-ProRule" id="PRU00047"/>
    </source>
</evidence>
<comment type="subcellular location">
    <subcellularLocation>
        <location evidence="1">Membrane</location>
        <topology evidence="1">Multi-pass membrane protein</topology>
    </subcellularLocation>
</comment>
<dbReference type="InterPro" id="IPR037272">
    <property type="entry name" value="SNS_sf"/>
</dbReference>
<protein>
    <submittedName>
        <fullName evidence="11">SLC6A1</fullName>
    </submittedName>
</protein>
<keyword evidence="4 9" id="KW-0812">Transmembrane</keyword>
<organism evidence="11 12">
    <name type="scientific">Cordylochernes scorpioides</name>
    <dbReference type="NCBI Taxonomy" id="51811"/>
    <lineage>
        <taxon>Eukaryota</taxon>
        <taxon>Metazoa</taxon>
        <taxon>Ecdysozoa</taxon>
        <taxon>Arthropoda</taxon>
        <taxon>Chelicerata</taxon>
        <taxon>Arachnida</taxon>
        <taxon>Pseudoscorpiones</taxon>
        <taxon>Cheliferoidea</taxon>
        <taxon>Chernetidae</taxon>
        <taxon>Cordylochernes</taxon>
    </lineage>
</organism>
<reference evidence="11 12" key="1">
    <citation type="submission" date="2022-01" db="EMBL/GenBank/DDBJ databases">
        <title>A chromosomal length assembly of Cordylochernes scorpioides.</title>
        <authorList>
            <person name="Zeh D."/>
            <person name="Zeh J."/>
        </authorList>
    </citation>
    <scope>NUCLEOTIDE SEQUENCE [LARGE SCALE GENOMIC DNA]</scope>
    <source>
        <strain evidence="11">IN4F17</strain>
        <tissue evidence="11">Whole Body</tissue>
    </source>
</reference>
<keyword evidence="7 9" id="KW-0472">Membrane</keyword>
<evidence type="ECO:0000313" key="11">
    <source>
        <dbReference type="EMBL" id="UYV74085.1"/>
    </source>
</evidence>
<dbReference type="Pfam" id="PF00209">
    <property type="entry name" value="SNF"/>
    <property type="match status" value="2"/>
</dbReference>
<dbReference type="InterPro" id="IPR054722">
    <property type="entry name" value="PolX-like_BBD"/>
</dbReference>
<dbReference type="Pfam" id="PF22936">
    <property type="entry name" value="Pol_BBD"/>
    <property type="match status" value="1"/>
</dbReference>
<dbReference type="SMART" id="SM00343">
    <property type="entry name" value="ZnF_C2HC"/>
    <property type="match status" value="1"/>
</dbReference>
<feature type="transmembrane region" description="Helical" evidence="9">
    <location>
        <begin position="112"/>
        <end position="130"/>
    </location>
</feature>
<keyword evidence="8" id="KW-0479">Metal-binding</keyword>
<evidence type="ECO:0000256" key="1">
    <source>
        <dbReference type="ARBA" id="ARBA00004141"/>
    </source>
</evidence>
<name>A0ABY6L3S7_9ARAC</name>
<dbReference type="PROSITE" id="PS50158">
    <property type="entry name" value="ZF_CCHC"/>
    <property type="match status" value="1"/>
</dbReference>
<evidence type="ECO:0000256" key="3">
    <source>
        <dbReference type="ARBA" id="ARBA00022448"/>
    </source>
</evidence>
<dbReference type="PANTHER" id="PTHR11616:SF265">
    <property type="entry name" value="TRANSPORTER"/>
    <property type="match status" value="1"/>
</dbReference>
<dbReference type="Gene3D" id="4.10.60.10">
    <property type="entry name" value="Zinc finger, CCHC-type"/>
    <property type="match status" value="1"/>
</dbReference>
<keyword evidence="8" id="KW-0862">Zinc</keyword>
<gene>
    <name evidence="11" type="ORF">LAZ67_11002062</name>
</gene>
<dbReference type="EMBL" id="CP092873">
    <property type="protein sequence ID" value="UYV74085.1"/>
    <property type="molecule type" value="Genomic_DNA"/>
</dbReference>
<feature type="transmembrane region" description="Helical" evidence="9">
    <location>
        <begin position="523"/>
        <end position="548"/>
    </location>
</feature>
<evidence type="ECO:0000256" key="6">
    <source>
        <dbReference type="ARBA" id="ARBA00022989"/>
    </source>
</evidence>
<dbReference type="PROSITE" id="PS50267">
    <property type="entry name" value="NA_NEUROTRAN_SYMP_3"/>
    <property type="match status" value="2"/>
</dbReference>
<evidence type="ECO:0000259" key="10">
    <source>
        <dbReference type="PROSITE" id="PS50158"/>
    </source>
</evidence>
<evidence type="ECO:0000256" key="4">
    <source>
        <dbReference type="ARBA" id="ARBA00022692"/>
    </source>
</evidence>
<feature type="transmembrane region" description="Helical" evidence="9">
    <location>
        <begin position="672"/>
        <end position="691"/>
    </location>
</feature>
<dbReference type="PANTHER" id="PTHR11616">
    <property type="entry name" value="SODIUM/CHLORIDE DEPENDENT TRANSPORTER"/>
    <property type="match status" value="1"/>
</dbReference>
<feature type="domain" description="CCHC-type" evidence="10">
    <location>
        <begin position="266"/>
        <end position="280"/>
    </location>
</feature>
<sequence>MANLRRLLLAQLEQDMCARVGYAAAVMAFWLNSYYIVVLSWALYYIFNSLASDVPWRTCDNWWNTATCRSEDEEPCPPGAACANYSSPVKEYWERNVLQVTSGLGEAGEVRWPLAGTLALAWVLCYFCIWKGVKWTGKVIYEPKSRSRILQLKKQFITIRFEEQETMTNYLGRLKICTDHLREAGAEMQDQDLAYSMLAGLPESYDGIIMTFSNVEDKEFTSSKVKHVLLAEYDKRITRRVNNTNEALQFGTTTRKEDKKNKVFTCYKCGKEGHIARSCRGKAKTSVPNFQPPRCSTHEIAGSEMLTALSCAIPDNSWVIDSGATHHVCNKREWFANFQGITSDPILTASGTTRAEGCGDIKFKTYVGKHHVDLKLCYRLWCPESQHVIRTKHVKFDESKIGLKWTKVEDEPERYNHIWIEPDNQLEGDMDLKPEAKRERNDDTSDQNFVGVNNDDIVQTRPKRIVRNPCGRAGKPKVVYFTALFPYVLLFVLLIRGLTLPGAGQGIMFYMWPDVNKLTDSRVWIDAATQIFFSYGLGLGSLIALGSYNKYRNNVHRDALIVSCINSGTSMFAGFVIFSVVGFMAHEQNKPVSEVAASGRSVAIRMIEHGPGLAFLAYPSAVLKLPISPLWSVLFFLMILMLGLDSQFCTMEGFITAVVDEWPRQLRPHKELFIAFICIISYIMGLCFVTQV</sequence>
<dbReference type="SUPFAM" id="SSF161070">
    <property type="entry name" value="SNF-like"/>
    <property type="match status" value="2"/>
</dbReference>
<dbReference type="SUPFAM" id="SSF57756">
    <property type="entry name" value="Retrovirus zinc finger-like domains"/>
    <property type="match status" value="1"/>
</dbReference>
<evidence type="ECO:0000313" key="12">
    <source>
        <dbReference type="Proteomes" id="UP001235939"/>
    </source>
</evidence>
<comment type="similarity">
    <text evidence="2">Belongs to the sodium:neurotransmitter symporter (SNF) (TC 2.A.22) family.</text>
</comment>
<accession>A0ABY6L3S7</accession>
<evidence type="ECO:0000256" key="2">
    <source>
        <dbReference type="ARBA" id="ARBA00006459"/>
    </source>
</evidence>
<feature type="transmembrane region" description="Helical" evidence="9">
    <location>
        <begin position="625"/>
        <end position="644"/>
    </location>
</feature>
<proteinExistence type="inferred from homology"/>
<keyword evidence="8" id="KW-0863">Zinc-finger</keyword>
<dbReference type="InterPro" id="IPR001878">
    <property type="entry name" value="Znf_CCHC"/>
</dbReference>